<dbReference type="Proteomes" id="UP001156690">
    <property type="component" value="Unassembled WGS sequence"/>
</dbReference>
<reference evidence="6" key="1">
    <citation type="journal article" date="2019" name="Int. J. Syst. Evol. Microbiol.">
        <title>The Global Catalogue of Microorganisms (GCM) 10K type strain sequencing project: providing services to taxonomists for standard genome sequencing and annotation.</title>
        <authorList>
            <consortium name="The Broad Institute Genomics Platform"/>
            <consortium name="The Broad Institute Genome Sequencing Center for Infectious Disease"/>
            <person name="Wu L."/>
            <person name="Ma J."/>
        </authorList>
    </citation>
    <scope>NUCLEOTIDE SEQUENCE [LARGE SCALE GENOMIC DNA]</scope>
    <source>
        <strain evidence="6">NBRC 15640</strain>
    </source>
</reference>
<dbReference type="Pfam" id="PF01593">
    <property type="entry name" value="Amino_oxidase"/>
    <property type="match status" value="1"/>
</dbReference>
<dbReference type="AlphaFoldDB" id="A0AAV5NTL4"/>
<dbReference type="EMBL" id="BSNX01000041">
    <property type="protein sequence ID" value="GLQ74040.1"/>
    <property type="molecule type" value="Genomic_DNA"/>
</dbReference>
<organism evidence="5 6">
    <name type="scientific">Vibrio penaeicida</name>
    <dbReference type="NCBI Taxonomy" id="104609"/>
    <lineage>
        <taxon>Bacteria</taxon>
        <taxon>Pseudomonadati</taxon>
        <taxon>Pseudomonadota</taxon>
        <taxon>Gammaproteobacteria</taxon>
        <taxon>Vibrionales</taxon>
        <taxon>Vibrionaceae</taxon>
        <taxon>Vibrio</taxon>
    </lineage>
</organism>
<name>A0AAV5NTL4_9VIBR</name>
<keyword evidence="6" id="KW-1185">Reference proteome</keyword>
<dbReference type="Gene3D" id="3.50.50.60">
    <property type="entry name" value="FAD/NAD(P)-binding domain"/>
    <property type="match status" value="2"/>
</dbReference>
<dbReference type="SUPFAM" id="SSF51905">
    <property type="entry name" value="FAD/NAD(P)-binding domain"/>
    <property type="match status" value="1"/>
</dbReference>
<comment type="subunit">
    <text evidence="2">Interacts with COX5B; this interaction may contribute to localize PYROXD2 to the inner face of the inner mitochondrial membrane.</text>
</comment>
<evidence type="ECO:0000256" key="3">
    <source>
        <dbReference type="ARBA" id="ARBA00040298"/>
    </source>
</evidence>
<comment type="caution">
    <text evidence="5">The sequence shown here is derived from an EMBL/GenBank/DDBJ whole genome shotgun (WGS) entry which is preliminary data.</text>
</comment>
<gene>
    <name evidence="5" type="ORF">GCM10007932_34000</name>
</gene>
<evidence type="ECO:0000313" key="6">
    <source>
        <dbReference type="Proteomes" id="UP001156690"/>
    </source>
</evidence>
<evidence type="ECO:0000313" key="5">
    <source>
        <dbReference type="EMBL" id="GLQ74040.1"/>
    </source>
</evidence>
<dbReference type="RefSeq" id="WP_126608931.1">
    <property type="nucleotide sequence ID" value="NZ_AP025145.1"/>
</dbReference>
<dbReference type="InterPro" id="IPR002937">
    <property type="entry name" value="Amino_oxidase"/>
</dbReference>
<dbReference type="PANTHER" id="PTHR10668">
    <property type="entry name" value="PHYTOENE DEHYDROGENASE"/>
    <property type="match status" value="1"/>
</dbReference>
<dbReference type="InterPro" id="IPR036188">
    <property type="entry name" value="FAD/NAD-bd_sf"/>
</dbReference>
<evidence type="ECO:0000256" key="1">
    <source>
        <dbReference type="ARBA" id="ARBA00037217"/>
    </source>
</evidence>
<comment type="function">
    <text evidence="1">Probable oxidoreductase that may play a role as regulator of mitochondrial function.</text>
</comment>
<proteinExistence type="predicted"/>
<protein>
    <recommendedName>
        <fullName evidence="3">Pyridine nucleotide-disulfide oxidoreductase domain-containing protein 2</fullName>
    </recommendedName>
</protein>
<feature type="domain" description="Amine oxidase" evidence="4">
    <location>
        <begin position="18"/>
        <end position="299"/>
    </location>
</feature>
<dbReference type="PANTHER" id="PTHR10668:SF105">
    <property type="entry name" value="DEHYDROGENASE-RELATED"/>
    <property type="match status" value="1"/>
</dbReference>
<evidence type="ECO:0000256" key="2">
    <source>
        <dbReference type="ARBA" id="ARBA00038825"/>
    </source>
</evidence>
<dbReference type="GO" id="GO:0016491">
    <property type="term" value="F:oxidoreductase activity"/>
    <property type="evidence" value="ECO:0007669"/>
    <property type="project" value="InterPro"/>
</dbReference>
<accession>A0AAV5NTL4</accession>
<sequence>MSEPRSDAIIIGSGVNSLVCAVLLQSKGWTVHIIEQCETAGGAVKSGEYTLDGFRHDWAAMNLSLFAGSPFFQQFGEQLKEHGLELVEAHHCFSSVFPDGNWLGISKDSIENAKRIRAYSDKDEASWNHLTEKFSVQAPLIVPFLQSPFKLAPLTKHIWQLYRKEGIQGMSDLLRLMVSSPREWLDTHFESEHVKATLAAWGMHLDFAPDIAGGAIFPFLESFANQAFGMVIGKGGADSIIRAMVSFIESQGGTLEYGTRASKIITSQGEAIGIEKEDGRVLLANKAVIANVSPSALQRLVGNEGPKESLTCYDTFRHAPGTMMIHVAIDKLPNWTASQTLKEFAYVHIAPSMDQMAQTYQQAMAGILPEHPVIVVGQPTAIDPSRAPNEKHALWIQVRMLPSDVLIDSITGESVKNWKNLATPYSQHVLDIIEQYAPGFKESILSKRVVSPTDLEADNPNLVGGDQLCGSHHLNQNFWFRPAFGKSDGSTPISGLYHTGAAVWPGAGTGAGAGYLLAQKLTT</sequence>
<evidence type="ECO:0000259" key="4">
    <source>
        <dbReference type="Pfam" id="PF01593"/>
    </source>
</evidence>